<dbReference type="EMBL" id="BT095349">
    <property type="protein sequence ID" value="ACU19607.1"/>
    <property type="molecule type" value="mRNA"/>
</dbReference>
<name>C6TCQ5_SOYBN</name>
<accession>C6TCQ5</accession>
<dbReference type="AlphaFoldDB" id="C6TCQ5"/>
<reference evidence="1" key="1">
    <citation type="submission" date="2009-08" db="EMBL/GenBank/DDBJ databases">
        <authorList>
            <person name="Cheung F."/>
            <person name="Xiao Y."/>
            <person name="Chan A."/>
            <person name="Moskal W."/>
            <person name="Town C.D."/>
        </authorList>
    </citation>
    <scope>NUCLEOTIDE SEQUENCE</scope>
</reference>
<evidence type="ECO:0000313" key="1">
    <source>
        <dbReference type="EMBL" id="ACU19607.1"/>
    </source>
</evidence>
<sequence>FFFFFFFFFFFLDNAYKFILYKSWPWGISHWLLDRGKSGFNKKT</sequence>
<organism evidence="1">
    <name type="scientific">Glycine max</name>
    <name type="common">Soybean</name>
    <name type="synonym">Glycine hispida</name>
    <dbReference type="NCBI Taxonomy" id="3847"/>
    <lineage>
        <taxon>Eukaryota</taxon>
        <taxon>Viridiplantae</taxon>
        <taxon>Streptophyta</taxon>
        <taxon>Embryophyta</taxon>
        <taxon>Tracheophyta</taxon>
        <taxon>Spermatophyta</taxon>
        <taxon>Magnoliopsida</taxon>
        <taxon>eudicotyledons</taxon>
        <taxon>Gunneridae</taxon>
        <taxon>Pentapetalae</taxon>
        <taxon>rosids</taxon>
        <taxon>fabids</taxon>
        <taxon>Fabales</taxon>
        <taxon>Fabaceae</taxon>
        <taxon>Papilionoideae</taxon>
        <taxon>50 kb inversion clade</taxon>
        <taxon>NPAAA clade</taxon>
        <taxon>indigoferoid/millettioid clade</taxon>
        <taxon>Phaseoleae</taxon>
        <taxon>Glycine</taxon>
        <taxon>Glycine subgen. Soja</taxon>
    </lineage>
</organism>
<proteinExistence type="evidence at transcript level"/>
<protein>
    <submittedName>
        <fullName evidence="1">Uncharacterized protein</fullName>
    </submittedName>
</protein>
<feature type="non-terminal residue" evidence="1">
    <location>
        <position position="1"/>
    </location>
</feature>